<dbReference type="PANTHER" id="PTHR11207:SF0">
    <property type="entry name" value="RIBONUCLEASE 3"/>
    <property type="match status" value="1"/>
</dbReference>
<name>A0A6V8N6G3_9BACT</name>
<comment type="subcellular location">
    <subcellularLocation>
        <location evidence="2 15">Cytoplasm</location>
    </subcellularLocation>
</comment>
<dbReference type="InterPro" id="IPR014720">
    <property type="entry name" value="dsRBD_dom"/>
</dbReference>
<dbReference type="Pfam" id="PF14622">
    <property type="entry name" value="Ribonucleas_3_3"/>
    <property type="match status" value="1"/>
</dbReference>
<keyword evidence="6 15" id="KW-0698">rRNA processing</keyword>
<dbReference type="PROSITE" id="PS50137">
    <property type="entry name" value="DS_RBD"/>
    <property type="match status" value="1"/>
</dbReference>
<keyword evidence="11 15" id="KW-0255">Endonuclease</keyword>
<dbReference type="CDD" id="cd10845">
    <property type="entry name" value="DSRM_RNAse_III_family"/>
    <property type="match status" value="1"/>
</dbReference>
<dbReference type="Proteomes" id="UP000587586">
    <property type="component" value="Unassembled WGS sequence"/>
</dbReference>
<protein>
    <recommendedName>
        <fullName evidence="15">Ribonuclease 3</fullName>
        <ecNumber evidence="15">3.1.26.3</ecNumber>
    </recommendedName>
    <alternativeName>
        <fullName evidence="15">Ribonuclease III</fullName>
        <shortName evidence="15">RNase III</shortName>
    </alternativeName>
</protein>
<evidence type="ECO:0000259" key="17">
    <source>
        <dbReference type="PROSITE" id="PS50142"/>
    </source>
</evidence>
<keyword evidence="19" id="KW-1185">Reference proteome</keyword>
<keyword evidence="14 15" id="KW-0694">RNA-binding</keyword>
<dbReference type="GO" id="GO:0005737">
    <property type="term" value="C:cytoplasm"/>
    <property type="evidence" value="ECO:0007669"/>
    <property type="project" value="UniProtKB-SubCell"/>
</dbReference>
<dbReference type="InterPro" id="IPR000999">
    <property type="entry name" value="RNase_III_dom"/>
</dbReference>
<comment type="catalytic activity">
    <reaction evidence="1 15">
        <text>Endonucleolytic cleavage to 5'-phosphomonoester.</text>
        <dbReference type="EC" id="3.1.26.3"/>
    </reaction>
</comment>
<comment type="caution">
    <text evidence="18">The sequence shown here is derived from an EMBL/GenBank/DDBJ whole genome shotgun (WGS) entry which is preliminary data.</text>
</comment>
<feature type="active site" evidence="15">
    <location>
        <position position="124"/>
    </location>
</feature>
<comment type="similarity">
    <text evidence="3">Belongs to the ribonuclease III family.</text>
</comment>
<dbReference type="FunFam" id="3.30.160.20:FF:000003">
    <property type="entry name" value="Ribonuclease 3"/>
    <property type="match status" value="1"/>
</dbReference>
<feature type="domain" description="RNase III" evidence="17">
    <location>
        <begin position="8"/>
        <end position="135"/>
    </location>
</feature>
<dbReference type="EMBL" id="BLXZ01000003">
    <property type="protein sequence ID" value="GFO68156.1"/>
    <property type="molecule type" value="Genomic_DNA"/>
</dbReference>
<dbReference type="GO" id="GO:0046872">
    <property type="term" value="F:metal ion binding"/>
    <property type="evidence" value="ECO:0007669"/>
    <property type="project" value="UniProtKB-KW"/>
</dbReference>
<proteinExistence type="inferred from homology"/>
<evidence type="ECO:0000259" key="16">
    <source>
        <dbReference type="PROSITE" id="PS50137"/>
    </source>
</evidence>
<dbReference type="PANTHER" id="PTHR11207">
    <property type="entry name" value="RIBONUCLEASE III"/>
    <property type="match status" value="1"/>
</dbReference>
<dbReference type="EC" id="3.1.26.3" evidence="15"/>
<dbReference type="GO" id="GO:0008033">
    <property type="term" value="P:tRNA processing"/>
    <property type="evidence" value="ECO:0007669"/>
    <property type="project" value="UniProtKB-KW"/>
</dbReference>
<reference evidence="19" key="1">
    <citation type="submission" date="2020-06" db="EMBL/GenBank/DDBJ databases">
        <title>Draft genomic sequecing of Geomonas sp. Red745.</title>
        <authorList>
            <person name="Itoh H."/>
            <person name="Xu Z.X."/>
            <person name="Ushijima N."/>
            <person name="Masuda Y."/>
            <person name="Shiratori Y."/>
            <person name="Senoo K."/>
        </authorList>
    </citation>
    <scope>NUCLEOTIDE SEQUENCE [LARGE SCALE GENOMIC DNA]</scope>
    <source>
        <strain evidence="19">Red745</strain>
    </source>
</reference>
<comment type="function">
    <text evidence="15">Digests double-stranded RNA. Involved in the processing of primary rRNA transcript to yield the immediate precursors to the large and small rRNAs (23S and 16S). Processes some mRNAs, and tRNAs when they are encoded in the rRNA operon. Processes pre-crRNA and tracrRNA of type II CRISPR loci if present in the organism.</text>
</comment>
<dbReference type="PROSITE" id="PS50142">
    <property type="entry name" value="RNASE_3_2"/>
    <property type="match status" value="1"/>
</dbReference>
<evidence type="ECO:0000256" key="15">
    <source>
        <dbReference type="HAMAP-Rule" id="MF_00104"/>
    </source>
</evidence>
<feature type="active site" evidence="15">
    <location>
        <position position="52"/>
    </location>
</feature>
<keyword evidence="12 15" id="KW-0378">Hydrolase</keyword>
<keyword evidence="5 15" id="KW-0963">Cytoplasm</keyword>
<dbReference type="Gene3D" id="1.10.1520.10">
    <property type="entry name" value="Ribonuclease III domain"/>
    <property type="match status" value="1"/>
</dbReference>
<dbReference type="SUPFAM" id="SSF69065">
    <property type="entry name" value="RNase III domain-like"/>
    <property type="match status" value="1"/>
</dbReference>
<dbReference type="SMART" id="SM00535">
    <property type="entry name" value="RIBOc"/>
    <property type="match status" value="1"/>
</dbReference>
<comment type="subunit">
    <text evidence="4 15">Homodimer.</text>
</comment>
<feature type="binding site" evidence="15">
    <location>
        <position position="48"/>
    </location>
    <ligand>
        <name>Mg(2+)</name>
        <dbReference type="ChEBI" id="CHEBI:18420"/>
    </ligand>
</feature>
<gene>
    <name evidence="15 18" type="primary">rnc</name>
    <name evidence="18" type="ORF">GMLC_17350</name>
</gene>
<evidence type="ECO:0000256" key="3">
    <source>
        <dbReference type="ARBA" id="ARBA00010183"/>
    </source>
</evidence>
<evidence type="ECO:0000256" key="12">
    <source>
        <dbReference type="ARBA" id="ARBA00022801"/>
    </source>
</evidence>
<dbReference type="RefSeq" id="WP_183360681.1">
    <property type="nucleotide sequence ID" value="NZ_BLXZ01000003.1"/>
</dbReference>
<organism evidence="18 19">
    <name type="scientific">Geomonas limicola</name>
    <dbReference type="NCBI Taxonomy" id="2740186"/>
    <lineage>
        <taxon>Bacteria</taxon>
        <taxon>Pseudomonadati</taxon>
        <taxon>Thermodesulfobacteriota</taxon>
        <taxon>Desulfuromonadia</taxon>
        <taxon>Geobacterales</taxon>
        <taxon>Geobacteraceae</taxon>
        <taxon>Geomonas</taxon>
    </lineage>
</organism>
<dbReference type="SMART" id="SM00358">
    <property type="entry name" value="DSRM"/>
    <property type="match status" value="1"/>
</dbReference>
<keyword evidence="7 15" id="KW-0507">mRNA processing</keyword>
<keyword evidence="8 15" id="KW-0819">tRNA processing</keyword>
<dbReference type="NCBIfam" id="TIGR02191">
    <property type="entry name" value="RNaseIII"/>
    <property type="match status" value="1"/>
</dbReference>
<dbReference type="InterPro" id="IPR036389">
    <property type="entry name" value="RNase_III_sf"/>
</dbReference>
<dbReference type="GO" id="GO:0042802">
    <property type="term" value="F:identical protein binding"/>
    <property type="evidence" value="ECO:0007669"/>
    <property type="project" value="UniProtKB-ARBA"/>
</dbReference>
<dbReference type="Pfam" id="PF00035">
    <property type="entry name" value="dsrm"/>
    <property type="match status" value="1"/>
</dbReference>
<evidence type="ECO:0000256" key="14">
    <source>
        <dbReference type="ARBA" id="ARBA00022884"/>
    </source>
</evidence>
<evidence type="ECO:0000256" key="11">
    <source>
        <dbReference type="ARBA" id="ARBA00022759"/>
    </source>
</evidence>
<evidence type="ECO:0000256" key="9">
    <source>
        <dbReference type="ARBA" id="ARBA00022722"/>
    </source>
</evidence>
<accession>A0A6V8N6G3</accession>
<dbReference type="HAMAP" id="MF_00104">
    <property type="entry name" value="RNase_III"/>
    <property type="match status" value="1"/>
</dbReference>
<keyword evidence="10 15" id="KW-0479">Metal-binding</keyword>
<dbReference type="AlphaFoldDB" id="A0A6V8N6G3"/>
<dbReference type="GO" id="GO:0010468">
    <property type="term" value="P:regulation of gene expression"/>
    <property type="evidence" value="ECO:0007669"/>
    <property type="project" value="TreeGrafter"/>
</dbReference>
<dbReference type="GO" id="GO:0004525">
    <property type="term" value="F:ribonuclease III activity"/>
    <property type="evidence" value="ECO:0007669"/>
    <property type="project" value="UniProtKB-UniRule"/>
</dbReference>
<evidence type="ECO:0000313" key="19">
    <source>
        <dbReference type="Proteomes" id="UP000587586"/>
    </source>
</evidence>
<evidence type="ECO:0000256" key="5">
    <source>
        <dbReference type="ARBA" id="ARBA00022490"/>
    </source>
</evidence>
<evidence type="ECO:0000313" key="18">
    <source>
        <dbReference type="EMBL" id="GFO68156.1"/>
    </source>
</evidence>
<dbReference type="SUPFAM" id="SSF54768">
    <property type="entry name" value="dsRNA-binding domain-like"/>
    <property type="match status" value="1"/>
</dbReference>
<comment type="cofactor">
    <cofactor evidence="15">
        <name>Mg(2+)</name>
        <dbReference type="ChEBI" id="CHEBI:18420"/>
    </cofactor>
</comment>
<dbReference type="CDD" id="cd00593">
    <property type="entry name" value="RIBOc"/>
    <property type="match status" value="1"/>
</dbReference>
<dbReference type="Gene3D" id="3.30.160.20">
    <property type="match status" value="1"/>
</dbReference>
<evidence type="ECO:0000256" key="8">
    <source>
        <dbReference type="ARBA" id="ARBA00022694"/>
    </source>
</evidence>
<feature type="binding site" evidence="15">
    <location>
        <position position="121"/>
    </location>
    <ligand>
        <name>Mg(2+)</name>
        <dbReference type="ChEBI" id="CHEBI:18420"/>
    </ligand>
</feature>
<dbReference type="InterPro" id="IPR011907">
    <property type="entry name" value="RNase_III"/>
</dbReference>
<evidence type="ECO:0000256" key="4">
    <source>
        <dbReference type="ARBA" id="ARBA00011738"/>
    </source>
</evidence>
<evidence type="ECO:0000256" key="1">
    <source>
        <dbReference type="ARBA" id="ARBA00000109"/>
    </source>
</evidence>
<keyword evidence="15" id="KW-0699">rRNA-binding</keyword>
<feature type="binding site" evidence="15">
    <location>
        <position position="124"/>
    </location>
    <ligand>
        <name>Mg(2+)</name>
        <dbReference type="ChEBI" id="CHEBI:18420"/>
    </ligand>
</feature>
<evidence type="ECO:0000256" key="6">
    <source>
        <dbReference type="ARBA" id="ARBA00022552"/>
    </source>
</evidence>
<evidence type="ECO:0000256" key="13">
    <source>
        <dbReference type="ARBA" id="ARBA00022842"/>
    </source>
</evidence>
<keyword evidence="9 15" id="KW-0540">Nuclease</keyword>
<evidence type="ECO:0000256" key="10">
    <source>
        <dbReference type="ARBA" id="ARBA00022723"/>
    </source>
</evidence>
<dbReference type="GO" id="GO:0019843">
    <property type="term" value="F:rRNA binding"/>
    <property type="evidence" value="ECO:0007669"/>
    <property type="project" value="UniProtKB-KW"/>
</dbReference>
<sequence length="232" mass="25633">MESDNERLQRVESALGYSFANQELLEEALTHRTYVNEAGGGRDNQRLEFFGDAVLDFLLSEMLLVQFPGSREGELTRIRASLVEEVSLARLAVTLDLGAALRLGRGEEKGGGREKRSLLADAYEALLAAVYLDGGIEAVRQVVRQQFGELLLGGDGLAGRDFKTALQERARLERGVLPRYQLKLVSGPDHDRRFTVELFLGDQLMGEGEGRSKKEAEQAAAKVAWQRLEGTP</sequence>
<evidence type="ECO:0000256" key="7">
    <source>
        <dbReference type="ARBA" id="ARBA00022664"/>
    </source>
</evidence>
<dbReference type="GO" id="GO:0006364">
    <property type="term" value="P:rRNA processing"/>
    <property type="evidence" value="ECO:0007669"/>
    <property type="project" value="UniProtKB-UniRule"/>
</dbReference>
<dbReference type="FunFam" id="1.10.1520.10:FF:000001">
    <property type="entry name" value="Ribonuclease 3"/>
    <property type="match status" value="1"/>
</dbReference>
<dbReference type="GO" id="GO:0006397">
    <property type="term" value="P:mRNA processing"/>
    <property type="evidence" value="ECO:0007669"/>
    <property type="project" value="UniProtKB-UniRule"/>
</dbReference>
<feature type="domain" description="DRBM" evidence="16">
    <location>
        <begin position="161"/>
        <end position="230"/>
    </location>
</feature>
<dbReference type="GO" id="GO:0003725">
    <property type="term" value="F:double-stranded RNA binding"/>
    <property type="evidence" value="ECO:0007669"/>
    <property type="project" value="TreeGrafter"/>
</dbReference>
<keyword evidence="13 15" id="KW-0460">Magnesium</keyword>
<evidence type="ECO:0000256" key="2">
    <source>
        <dbReference type="ARBA" id="ARBA00004496"/>
    </source>
</evidence>